<evidence type="ECO:0000256" key="1">
    <source>
        <dbReference type="ARBA" id="ARBA00000380"/>
    </source>
</evidence>
<gene>
    <name evidence="10" type="primary">GPM2</name>
    <name evidence="10" type="ORF">BN7_5023</name>
</gene>
<evidence type="ECO:0000313" key="10">
    <source>
        <dbReference type="EMBL" id="CCH45441.1"/>
    </source>
</evidence>
<accession>K0KQS6</accession>
<reference evidence="10 11" key="1">
    <citation type="journal article" date="2012" name="Eukaryot. Cell">
        <title>Draft genome sequence of Wickerhamomyces ciferrii NRRL Y-1031 F-60-10.</title>
        <authorList>
            <person name="Schneider J."/>
            <person name="Andrea H."/>
            <person name="Blom J."/>
            <person name="Jaenicke S."/>
            <person name="Ruckert C."/>
            <person name="Schorsch C."/>
            <person name="Szczepanowski R."/>
            <person name="Farwick M."/>
            <person name="Goesmann A."/>
            <person name="Puhler A."/>
            <person name="Schaffer S."/>
            <person name="Tauch A."/>
            <person name="Kohler T."/>
            <person name="Brinkrolf K."/>
        </authorList>
    </citation>
    <scope>NUCLEOTIDE SEQUENCE [LARGE SCALE GENOMIC DNA]</scope>
    <source>
        <strain evidence="11">ATCC 14091 / BCRC 22168 / CBS 111 / JCM 3599 / NBRC 0793 / NRRL Y-1031 F-60-10</strain>
    </source>
</reference>
<dbReference type="GO" id="GO:0004619">
    <property type="term" value="F:phosphoglycerate mutase activity"/>
    <property type="evidence" value="ECO:0007669"/>
    <property type="project" value="UniProtKB-EC"/>
</dbReference>
<dbReference type="Proteomes" id="UP000009328">
    <property type="component" value="Unassembled WGS sequence"/>
</dbReference>
<dbReference type="SMART" id="SM00855">
    <property type="entry name" value="PGAM"/>
    <property type="match status" value="1"/>
</dbReference>
<dbReference type="InterPro" id="IPR001345">
    <property type="entry name" value="PG/BPGM_mutase_AS"/>
</dbReference>
<dbReference type="GO" id="GO:0006096">
    <property type="term" value="P:glycolytic process"/>
    <property type="evidence" value="ECO:0007669"/>
    <property type="project" value="UniProtKB-UniPathway"/>
</dbReference>
<proteinExistence type="inferred from homology"/>
<comment type="pathway">
    <text evidence="2 9">Carbohydrate degradation; glycolysis; pyruvate from D-glyceraldehyde 3-phosphate: step 3/5.</text>
</comment>
<dbReference type="HAMAP" id="MF_01039">
    <property type="entry name" value="PGAM_GpmA"/>
    <property type="match status" value="1"/>
</dbReference>
<keyword evidence="11" id="KW-1185">Reference proteome</keyword>
<protein>
    <recommendedName>
        <fullName evidence="9">Phosphoglycerate mutase</fullName>
        <ecNumber evidence="9">5.4.2.11</ecNumber>
    </recommendedName>
</protein>
<name>K0KQS6_WICCF</name>
<comment type="catalytic activity">
    <reaction evidence="1 9">
        <text>(2R)-2-phosphoglycerate = (2R)-3-phosphoglycerate</text>
        <dbReference type="Rhea" id="RHEA:15901"/>
        <dbReference type="ChEBI" id="CHEBI:58272"/>
        <dbReference type="ChEBI" id="CHEBI:58289"/>
        <dbReference type="EC" id="5.4.2.11"/>
    </reaction>
</comment>
<dbReference type="Pfam" id="PF00300">
    <property type="entry name" value="His_Phos_1"/>
    <property type="match status" value="2"/>
</dbReference>
<dbReference type="EC" id="5.4.2.11" evidence="9"/>
<dbReference type="PROSITE" id="PS00175">
    <property type="entry name" value="PG_MUTASE"/>
    <property type="match status" value="1"/>
</dbReference>
<dbReference type="CDD" id="cd07067">
    <property type="entry name" value="HP_PGM_like"/>
    <property type="match status" value="1"/>
</dbReference>
<evidence type="ECO:0000256" key="5">
    <source>
        <dbReference type="ARBA" id="ARBA00023235"/>
    </source>
</evidence>
<feature type="binding site" evidence="7">
    <location>
        <position position="98"/>
    </location>
    <ligand>
        <name>substrate</name>
    </ligand>
</feature>
<dbReference type="InParanoid" id="K0KQS6"/>
<organism evidence="10 11">
    <name type="scientific">Wickerhamomyces ciferrii (strain ATCC 14091 / BCRC 22168 / CBS 111 / JCM 3599 / NBRC 0793 / NRRL Y-1031 F-60-10)</name>
    <name type="common">Yeast</name>
    <name type="synonym">Pichia ciferrii</name>
    <dbReference type="NCBI Taxonomy" id="1206466"/>
    <lineage>
        <taxon>Eukaryota</taxon>
        <taxon>Fungi</taxon>
        <taxon>Dikarya</taxon>
        <taxon>Ascomycota</taxon>
        <taxon>Saccharomycotina</taxon>
        <taxon>Saccharomycetes</taxon>
        <taxon>Phaffomycetales</taxon>
        <taxon>Wickerhamomycetaceae</taxon>
        <taxon>Wickerhamomyces</taxon>
    </lineage>
</organism>
<feature type="active site" description="Tele-phosphohistidine intermediate" evidence="6">
    <location>
        <position position="9"/>
    </location>
</feature>
<evidence type="ECO:0000256" key="4">
    <source>
        <dbReference type="ARBA" id="ARBA00023152"/>
    </source>
</evidence>
<comment type="similarity">
    <text evidence="3 9">Belongs to the phosphoglycerate mutase family. BPG-dependent PGAM subfamily.</text>
</comment>
<dbReference type="InterPro" id="IPR013078">
    <property type="entry name" value="His_Pase_superF_clade-1"/>
</dbReference>
<dbReference type="HOGENOM" id="CLU_033323_1_1_1"/>
<dbReference type="PANTHER" id="PTHR11931">
    <property type="entry name" value="PHOSPHOGLYCERATE MUTASE"/>
    <property type="match status" value="1"/>
</dbReference>
<comment type="caution">
    <text evidence="10">The sequence shown here is derived from an EMBL/GenBank/DDBJ whole genome shotgun (WGS) entry which is preliminary data.</text>
</comment>
<evidence type="ECO:0000256" key="8">
    <source>
        <dbReference type="PIRSR" id="PIRSR613078-3"/>
    </source>
</evidence>
<dbReference type="InterPro" id="IPR005952">
    <property type="entry name" value="Phosphogly_mut1"/>
</dbReference>
<dbReference type="Gene3D" id="3.40.50.1240">
    <property type="entry name" value="Phosphoglycerate mutase-like"/>
    <property type="match status" value="1"/>
</dbReference>
<feature type="binding site" evidence="7">
    <location>
        <begin position="87"/>
        <end position="90"/>
    </location>
    <ligand>
        <name>substrate</name>
    </ligand>
</feature>
<evidence type="ECO:0000256" key="6">
    <source>
        <dbReference type="PIRSR" id="PIRSR613078-1"/>
    </source>
</evidence>
<dbReference type="NCBIfam" id="TIGR01258">
    <property type="entry name" value="pgm_1"/>
    <property type="match status" value="1"/>
</dbReference>
<evidence type="ECO:0000256" key="3">
    <source>
        <dbReference type="ARBA" id="ARBA00006717"/>
    </source>
</evidence>
<feature type="binding site" evidence="7">
    <location>
        <position position="60"/>
    </location>
    <ligand>
        <name>substrate</name>
    </ligand>
</feature>
<dbReference type="InterPro" id="IPR029033">
    <property type="entry name" value="His_PPase_superfam"/>
</dbReference>
<dbReference type="EMBL" id="CAIF01000196">
    <property type="protein sequence ID" value="CCH45441.1"/>
    <property type="molecule type" value="Genomic_DNA"/>
</dbReference>
<feature type="active site" description="Proton donor/acceptor" evidence="6">
    <location>
        <position position="87"/>
    </location>
</feature>
<evidence type="ECO:0000256" key="2">
    <source>
        <dbReference type="ARBA" id="ARBA00004798"/>
    </source>
</evidence>
<evidence type="ECO:0000256" key="9">
    <source>
        <dbReference type="RuleBase" id="RU004511"/>
    </source>
</evidence>
<feature type="site" description="Transition state stabilizer" evidence="8">
    <location>
        <position position="180"/>
    </location>
</feature>
<evidence type="ECO:0000313" key="11">
    <source>
        <dbReference type="Proteomes" id="UP000009328"/>
    </source>
</evidence>
<sequence>MPTLIILRHGQSEFNNLNKFCGWLDAKLTDKGKEQAKFASNLIKSSNLKPNYIFTSKLTRTIQTGNLILEDLDRQWIDVTRSWRLNERHYGALQGCDKSEIRSQVGDEQYMFWRRAYDGIPPLIEKDQEASAIDERYKYEIDEVPKGESLHMVVDRLKSLLYGDILKKLIERDVVLVVAHGSACRSILKLIKKISDEDIKDINIPNAIPLVMNVDDDLNLIGDEYYLDPEIAKERAAAVAKEGW</sequence>
<dbReference type="AlphaFoldDB" id="K0KQS6"/>
<dbReference type="eggNOG" id="KOG0235">
    <property type="taxonomic scope" value="Eukaryota"/>
</dbReference>
<keyword evidence="5 9" id="KW-0413">Isomerase</keyword>
<dbReference type="SUPFAM" id="SSF53254">
    <property type="entry name" value="Phosphoglycerate mutase-like"/>
    <property type="match status" value="1"/>
</dbReference>
<dbReference type="PIRSF" id="PIRSF000709">
    <property type="entry name" value="6PFK_2-Ptase"/>
    <property type="match status" value="1"/>
</dbReference>
<feature type="binding site" evidence="7">
    <location>
        <begin position="8"/>
        <end position="15"/>
    </location>
    <ligand>
        <name>substrate</name>
    </ligand>
</feature>
<dbReference type="STRING" id="1206466.K0KQS6"/>
<evidence type="ECO:0000256" key="7">
    <source>
        <dbReference type="PIRSR" id="PIRSR613078-2"/>
    </source>
</evidence>
<feature type="binding site" evidence="7">
    <location>
        <begin position="114"/>
        <end position="115"/>
    </location>
    <ligand>
        <name>substrate</name>
    </ligand>
</feature>
<keyword evidence="4 9" id="KW-0324">Glycolysis</keyword>
<dbReference type="UniPathway" id="UPA00109">
    <property type="reaction ID" value="UER00186"/>
</dbReference>